<keyword evidence="2" id="KW-1185">Reference proteome</keyword>
<accession>A0AAD6PQN9</accession>
<organism evidence="1 2">
    <name type="scientific">Populus alba x Populus x berolinensis</name>
    <dbReference type="NCBI Taxonomy" id="444605"/>
    <lineage>
        <taxon>Eukaryota</taxon>
        <taxon>Viridiplantae</taxon>
        <taxon>Streptophyta</taxon>
        <taxon>Embryophyta</taxon>
        <taxon>Tracheophyta</taxon>
        <taxon>Spermatophyta</taxon>
        <taxon>Magnoliopsida</taxon>
        <taxon>eudicotyledons</taxon>
        <taxon>Gunneridae</taxon>
        <taxon>Pentapetalae</taxon>
        <taxon>rosids</taxon>
        <taxon>fabids</taxon>
        <taxon>Malpighiales</taxon>
        <taxon>Salicaceae</taxon>
        <taxon>Saliceae</taxon>
        <taxon>Populus</taxon>
    </lineage>
</organism>
<sequence length="128" mass="14558">MFWSSTVEDQQPLSSNGSDVFIENPTPNVGYIIIIIGFQTKKSIQKLLIANLGNTLLKHPRFCSRMRKYGGQLKWTINDCDAWESHKQAPIRSLSPIENIGKNKKDGGVAEGNLQYFLRTFVYEQLHS</sequence>
<protein>
    <submittedName>
        <fullName evidence="1">Uncharacterized protein</fullName>
    </submittedName>
</protein>
<evidence type="ECO:0000313" key="1">
    <source>
        <dbReference type="EMBL" id="KAJ6952988.1"/>
    </source>
</evidence>
<proteinExistence type="predicted"/>
<name>A0AAD6PQN9_9ROSI</name>
<dbReference type="EMBL" id="JAQIZT010000019">
    <property type="protein sequence ID" value="KAJ6952988.1"/>
    <property type="molecule type" value="Genomic_DNA"/>
</dbReference>
<dbReference type="Proteomes" id="UP001164929">
    <property type="component" value="Chromosome 19"/>
</dbReference>
<evidence type="ECO:0000313" key="2">
    <source>
        <dbReference type="Proteomes" id="UP001164929"/>
    </source>
</evidence>
<reference evidence="1" key="1">
    <citation type="journal article" date="2023" name="Mol. Ecol. Resour.">
        <title>Chromosome-level genome assembly of a triploid poplar Populus alba 'Berolinensis'.</title>
        <authorList>
            <person name="Chen S."/>
            <person name="Yu Y."/>
            <person name="Wang X."/>
            <person name="Wang S."/>
            <person name="Zhang T."/>
            <person name="Zhou Y."/>
            <person name="He R."/>
            <person name="Meng N."/>
            <person name="Wang Y."/>
            <person name="Liu W."/>
            <person name="Liu Z."/>
            <person name="Liu J."/>
            <person name="Guo Q."/>
            <person name="Huang H."/>
            <person name="Sederoff R.R."/>
            <person name="Wang G."/>
            <person name="Qu G."/>
            <person name="Chen S."/>
        </authorList>
    </citation>
    <scope>NUCLEOTIDE SEQUENCE</scope>
    <source>
        <strain evidence="1">SC-2020</strain>
    </source>
</reference>
<dbReference type="AlphaFoldDB" id="A0AAD6PQN9"/>
<gene>
    <name evidence="1" type="ORF">NC653_041965</name>
</gene>
<comment type="caution">
    <text evidence="1">The sequence shown here is derived from an EMBL/GenBank/DDBJ whole genome shotgun (WGS) entry which is preliminary data.</text>
</comment>